<gene>
    <name evidence="11" type="ORF">OG699_37685</name>
</gene>
<reference evidence="11" key="1">
    <citation type="submission" date="2022-10" db="EMBL/GenBank/DDBJ databases">
        <title>The complete genomes of actinobacterial strains from the NBC collection.</title>
        <authorList>
            <person name="Joergensen T.S."/>
            <person name="Alvarez Arevalo M."/>
            <person name="Sterndorff E.B."/>
            <person name="Faurdal D."/>
            <person name="Vuksanovic O."/>
            <person name="Mourched A.-S."/>
            <person name="Charusanti P."/>
            <person name="Shaw S."/>
            <person name="Blin K."/>
            <person name="Weber T."/>
        </authorList>
    </citation>
    <scope>NUCLEOTIDE SEQUENCE</scope>
    <source>
        <strain evidence="11">NBC_01393</strain>
    </source>
</reference>
<name>A0AAU3ICT2_9ACTN</name>
<dbReference type="GO" id="GO:0006269">
    <property type="term" value="P:DNA replication, synthesis of primer"/>
    <property type="evidence" value="ECO:0007669"/>
    <property type="project" value="UniProtKB-KW"/>
</dbReference>
<dbReference type="CDD" id="cd03364">
    <property type="entry name" value="TOPRIM_DnaG_primases"/>
    <property type="match status" value="1"/>
</dbReference>
<dbReference type="EMBL" id="CP109546">
    <property type="protein sequence ID" value="WTZ15039.1"/>
    <property type="molecule type" value="Genomic_DNA"/>
</dbReference>
<dbReference type="InterPro" id="IPR050219">
    <property type="entry name" value="DnaG_primase"/>
</dbReference>
<dbReference type="InterPro" id="IPR006171">
    <property type="entry name" value="TOPRIM_dom"/>
</dbReference>
<feature type="domain" description="Toprim" evidence="10">
    <location>
        <begin position="194"/>
        <end position="277"/>
    </location>
</feature>
<evidence type="ECO:0000256" key="2">
    <source>
        <dbReference type="ARBA" id="ARBA00022515"/>
    </source>
</evidence>
<keyword evidence="6" id="KW-0479">Metal-binding</keyword>
<evidence type="ECO:0000256" key="9">
    <source>
        <dbReference type="ARBA" id="ARBA00023163"/>
    </source>
</evidence>
<dbReference type="SUPFAM" id="SSF56731">
    <property type="entry name" value="DNA primase core"/>
    <property type="match status" value="1"/>
</dbReference>
<dbReference type="InterPro" id="IPR036977">
    <property type="entry name" value="DNA_primase_Znf_CHC2"/>
</dbReference>
<evidence type="ECO:0000256" key="5">
    <source>
        <dbReference type="ARBA" id="ARBA00022705"/>
    </source>
</evidence>
<dbReference type="Pfam" id="PF01807">
    <property type="entry name" value="Zn_ribbon_DnaG"/>
    <property type="match status" value="1"/>
</dbReference>
<proteinExistence type="predicted"/>
<dbReference type="PROSITE" id="PS50880">
    <property type="entry name" value="TOPRIM"/>
    <property type="match status" value="1"/>
</dbReference>
<dbReference type="GO" id="GO:0000428">
    <property type="term" value="C:DNA-directed RNA polymerase complex"/>
    <property type="evidence" value="ECO:0007669"/>
    <property type="project" value="UniProtKB-KW"/>
</dbReference>
<dbReference type="Gene3D" id="3.90.580.10">
    <property type="entry name" value="Zinc finger, CHC2-type domain"/>
    <property type="match status" value="1"/>
</dbReference>
<keyword evidence="7" id="KW-0863">Zinc-finger</keyword>
<evidence type="ECO:0000256" key="3">
    <source>
        <dbReference type="ARBA" id="ARBA00022679"/>
    </source>
</evidence>
<evidence type="ECO:0000259" key="10">
    <source>
        <dbReference type="PROSITE" id="PS50880"/>
    </source>
</evidence>
<evidence type="ECO:0000313" key="11">
    <source>
        <dbReference type="EMBL" id="WTZ15039.1"/>
    </source>
</evidence>
<evidence type="ECO:0000256" key="6">
    <source>
        <dbReference type="ARBA" id="ARBA00022723"/>
    </source>
</evidence>
<keyword evidence="3" id="KW-0808">Transferase</keyword>
<dbReference type="InterPro" id="IPR002694">
    <property type="entry name" value="Znf_CHC2"/>
</dbReference>
<dbReference type="AlphaFoldDB" id="A0AAU3ICT2"/>
<accession>A0AAU3ICT2</accession>
<dbReference type="SMART" id="SM00493">
    <property type="entry name" value="TOPRIM"/>
    <property type="match status" value="1"/>
</dbReference>
<dbReference type="SUPFAM" id="SSF57783">
    <property type="entry name" value="Zinc beta-ribbon"/>
    <property type="match status" value="1"/>
</dbReference>
<dbReference type="GO" id="GO:0005737">
    <property type="term" value="C:cytoplasm"/>
    <property type="evidence" value="ECO:0007669"/>
    <property type="project" value="TreeGrafter"/>
</dbReference>
<dbReference type="PANTHER" id="PTHR30313:SF2">
    <property type="entry name" value="DNA PRIMASE"/>
    <property type="match status" value="1"/>
</dbReference>
<dbReference type="GO" id="GO:1990077">
    <property type="term" value="C:primosome complex"/>
    <property type="evidence" value="ECO:0007669"/>
    <property type="project" value="UniProtKB-KW"/>
</dbReference>
<dbReference type="Pfam" id="PF13155">
    <property type="entry name" value="Toprim_2"/>
    <property type="match status" value="1"/>
</dbReference>
<keyword evidence="9" id="KW-0804">Transcription</keyword>
<dbReference type="InterPro" id="IPR034151">
    <property type="entry name" value="TOPRIM_DnaG_bac"/>
</dbReference>
<dbReference type="GO" id="GO:0003677">
    <property type="term" value="F:DNA binding"/>
    <property type="evidence" value="ECO:0007669"/>
    <property type="project" value="InterPro"/>
</dbReference>
<dbReference type="Gene3D" id="3.40.1360.10">
    <property type="match status" value="1"/>
</dbReference>
<organism evidence="11">
    <name type="scientific">Streptomyces sp. NBC_01393</name>
    <dbReference type="NCBI Taxonomy" id="2903851"/>
    <lineage>
        <taxon>Bacteria</taxon>
        <taxon>Bacillati</taxon>
        <taxon>Actinomycetota</taxon>
        <taxon>Actinomycetes</taxon>
        <taxon>Kitasatosporales</taxon>
        <taxon>Streptomycetaceae</taxon>
        <taxon>Streptomyces</taxon>
    </lineage>
</organism>
<keyword evidence="4" id="KW-0548">Nucleotidyltransferase</keyword>
<sequence>MTACLDTIGLDYKVQGDEIHMPCPMHEARTGKKDAHPSFSVNFDEGYFNCFSCGYRGAFWLLVRDVLELDASEAKNWVRRRGGAERVRKYLEKRKEQQRPSQVDTTKQINEASLALYVTPPLEACAERFFMPEDAEACGVLWDPARDMWIVPVRDPDTGMLWGWQEKNKRYFRNRPPGMAKAKTLFGLHTYEDDVAVLVESPLDVVRLWACGIRGGLAAYGAGVSDVQMGLIRDHFDTVVIALDNDDAGAEACKRLLKEWTGRGLTLKFLDYSVAPPAKDPGDMNADQIKAAVRGAYSSVVARF</sequence>
<protein>
    <submittedName>
        <fullName evidence="11">Toprim domain-containing protein</fullName>
    </submittedName>
</protein>
<dbReference type="PANTHER" id="PTHR30313">
    <property type="entry name" value="DNA PRIMASE"/>
    <property type="match status" value="1"/>
</dbReference>
<evidence type="ECO:0000256" key="1">
    <source>
        <dbReference type="ARBA" id="ARBA00022478"/>
    </source>
</evidence>
<dbReference type="GO" id="GO:0003899">
    <property type="term" value="F:DNA-directed RNA polymerase activity"/>
    <property type="evidence" value="ECO:0007669"/>
    <property type="project" value="InterPro"/>
</dbReference>
<keyword evidence="5" id="KW-0235">DNA replication</keyword>
<evidence type="ECO:0000256" key="8">
    <source>
        <dbReference type="ARBA" id="ARBA00022833"/>
    </source>
</evidence>
<evidence type="ECO:0000256" key="7">
    <source>
        <dbReference type="ARBA" id="ARBA00022771"/>
    </source>
</evidence>
<keyword evidence="8" id="KW-0862">Zinc</keyword>
<keyword evidence="2" id="KW-0639">Primosome</keyword>
<dbReference type="SMART" id="SM00400">
    <property type="entry name" value="ZnF_CHCC"/>
    <property type="match status" value="1"/>
</dbReference>
<keyword evidence="1" id="KW-0240">DNA-directed RNA polymerase</keyword>
<dbReference type="GO" id="GO:0008270">
    <property type="term" value="F:zinc ion binding"/>
    <property type="evidence" value="ECO:0007669"/>
    <property type="project" value="UniProtKB-KW"/>
</dbReference>
<evidence type="ECO:0000256" key="4">
    <source>
        <dbReference type="ARBA" id="ARBA00022695"/>
    </source>
</evidence>